<evidence type="ECO:0000313" key="10">
    <source>
        <dbReference type="EMBL" id="AKG43260.1"/>
    </source>
</evidence>
<dbReference type="RefSeq" id="WP_046723585.1">
    <property type="nucleotide sequence ID" value="NZ_CP009922.3"/>
</dbReference>
<feature type="transmembrane region" description="Helical" evidence="7">
    <location>
        <begin position="357"/>
        <end position="381"/>
    </location>
</feature>
<dbReference type="Pfam" id="PF12704">
    <property type="entry name" value="MacB_PCD"/>
    <property type="match status" value="2"/>
</dbReference>
<feature type="transmembrane region" description="Helical" evidence="7">
    <location>
        <begin position="768"/>
        <end position="790"/>
    </location>
</feature>
<evidence type="ECO:0000256" key="4">
    <source>
        <dbReference type="ARBA" id="ARBA00022989"/>
    </source>
</evidence>
<dbReference type="PANTHER" id="PTHR30572:SF4">
    <property type="entry name" value="ABC TRANSPORTER PERMEASE YTRF"/>
    <property type="match status" value="1"/>
</dbReference>
<dbReference type="KEGG" id="sxi:SXIM_18760"/>
<evidence type="ECO:0000256" key="3">
    <source>
        <dbReference type="ARBA" id="ARBA00022692"/>
    </source>
</evidence>
<feature type="transmembrane region" description="Helical" evidence="7">
    <location>
        <begin position="435"/>
        <end position="456"/>
    </location>
</feature>
<proteinExistence type="inferred from homology"/>
<keyword evidence="11" id="KW-1185">Reference proteome</keyword>
<name>A0A0F7FT94_9ACTN</name>
<evidence type="ECO:0000256" key="5">
    <source>
        <dbReference type="ARBA" id="ARBA00023136"/>
    </source>
</evidence>
<dbReference type="AlphaFoldDB" id="A0A0F7FT94"/>
<dbReference type="InterPro" id="IPR050250">
    <property type="entry name" value="Macrolide_Exporter_MacB"/>
</dbReference>
<dbReference type="GO" id="GO:0005886">
    <property type="term" value="C:plasma membrane"/>
    <property type="evidence" value="ECO:0007669"/>
    <property type="project" value="UniProtKB-SubCell"/>
</dbReference>
<evidence type="ECO:0000256" key="6">
    <source>
        <dbReference type="ARBA" id="ARBA00038076"/>
    </source>
</evidence>
<feature type="domain" description="MacB-like periplasmic core" evidence="9">
    <location>
        <begin position="489"/>
        <end position="683"/>
    </location>
</feature>
<organism evidence="10 11">
    <name type="scientific">Streptomyces xiamenensis</name>
    <dbReference type="NCBI Taxonomy" id="408015"/>
    <lineage>
        <taxon>Bacteria</taxon>
        <taxon>Bacillati</taxon>
        <taxon>Actinomycetota</taxon>
        <taxon>Actinomycetes</taxon>
        <taxon>Kitasatosporales</taxon>
        <taxon>Streptomycetaceae</taxon>
        <taxon>Streptomyces</taxon>
    </lineage>
</organism>
<keyword evidence="5 7" id="KW-0472">Membrane</keyword>
<feature type="transmembrane region" description="Helical" evidence="7">
    <location>
        <begin position="810"/>
        <end position="829"/>
    </location>
</feature>
<dbReference type="GO" id="GO:0022857">
    <property type="term" value="F:transmembrane transporter activity"/>
    <property type="evidence" value="ECO:0007669"/>
    <property type="project" value="TreeGrafter"/>
</dbReference>
<feature type="domain" description="MacB-like periplasmic core" evidence="9">
    <location>
        <begin position="17"/>
        <end position="236"/>
    </location>
</feature>
<reference evidence="10" key="1">
    <citation type="submission" date="2019-08" db="EMBL/GenBank/DDBJ databases">
        <title>Complete genome sequence of a mangrove-derived Streptomyces xiamenensis.</title>
        <authorList>
            <person name="Xu J."/>
        </authorList>
    </citation>
    <scope>NUCLEOTIDE SEQUENCE</scope>
    <source>
        <strain evidence="10">318</strain>
    </source>
</reference>
<feature type="transmembrane region" description="Helical" evidence="7">
    <location>
        <begin position="489"/>
        <end position="510"/>
    </location>
</feature>
<feature type="transmembrane region" description="Helical" evidence="7">
    <location>
        <begin position="268"/>
        <end position="292"/>
    </location>
</feature>
<feature type="transmembrane region" description="Helical" evidence="7">
    <location>
        <begin position="716"/>
        <end position="741"/>
    </location>
</feature>
<keyword evidence="2" id="KW-1003">Cell membrane</keyword>
<accession>A0A0F7FT94</accession>
<feature type="transmembrane region" description="Helical" evidence="7">
    <location>
        <begin position="407"/>
        <end position="429"/>
    </location>
</feature>
<dbReference type="PANTHER" id="PTHR30572">
    <property type="entry name" value="MEMBRANE COMPONENT OF TRANSPORTER-RELATED"/>
    <property type="match status" value="1"/>
</dbReference>
<sequence length="844" mass="86930">MLRTALRNVLAHKARLLMTTLAVLLGVAFVSGTLVFTSTISTAYQKSAEEGLTHVDVAVRPDNDADASGPGAAAYLGQDLLTGVTALPGTGNAIGEASGFAALADKDGKLVGSGFASRGANYYPGDGGEDARYPMSAGRAPEAAGEIALDARTAERTGYEVGDTVRLSVNGPVREETVTGVFTTDDGNVAAGGTLVLFDNDTAQSLYTAPGAYSQITVEAAEGTSQQQLKDEVTALLPADAEAITGQQLADDQAEIIKSQMSAMQTGLLAFAGISLFVGVFIIANTFTMLVAQRTKELALLRAVGASRRQVTRSVLIEALVVGVVAAVSGLLAGIGIAAGLRGLMNAIGLTVPDGPLIVSGSTVIASVVVGVGVTMLAAYLPARRAAKIPPVAAMSSVHATATARGLLVRNTIGSILAAGGGALVLAGIGRDDNGLTMGLGAAVLVIGVFVLTPLLSRPVIAAASPLLRLGGVSGKLARLNAVRNPRRTAATASALMIGLTLITGMTVIAGSTQKAIDKLAAEAITADYVVSTANFAPLAPEIADTLADRSDITAVSPLRMAPVYLNSGSKDEYLTGVDGDSIADLVNLPFAAGSFDGLTGDNAVVDTDTAEKHGWQVGDSFGVTYEDGTAGELTVSGVYEANEMIRGIMLDNATITPHMQRVQDLQVMLSTTAGVSDATKSTLEEALGSNPAILVQDKQDISEDIAFAFTLLLNILYGLLAMAVIVAILGVINTLAMSVFERQQEIGMLRAIGLDRRGTKRMVRLESVVIALFGGVLGVGLGVFFGWAVGEMIATSMDTYELVLPWERMGVFLALAALVGVLAALWPARRAAKLNMLQAIKTE</sequence>
<evidence type="ECO:0000259" key="8">
    <source>
        <dbReference type="Pfam" id="PF02687"/>
    </source>
</evidence>
<dbReference type="EMBL" id="CP009922">
    <property type="protein sequence ID" value="AKG43260.1"/>
    <property type="molecule type" value="Genomic_DNA"/>
</dbReference>
<protein>
    <submittedName>
        <fullName evidence="10">ABC transporter integral membrane protein</fullName>
    </submittedName>
</protein>
<dbReference type="InterPro" id="IPR003838">
    <property type="entry name" value="ABC3_permease_C"/>
</dbReference>
<keyword evidence="4 7" id="KW-1133">Transmembrane helix</keyword>
<dbReference type="Proteomes" id="UP000034034">
    <property type="component" value="Chromosome"/>
</dbReference>
<evidence type="ECO:0000313" key="11">
    <source>
        <dbReference type="Proteomes" id="UP000034034"/>
    </source>
</evidence>
<dbReference type="InterPro" id="IPR025857">
    <property type="entry name" value="MacB_PCD"/>
</dbReference>
<evidence type="ECO:0000256" key="2">
    <source>
        <dbReference type="ARBA" id="ARBA00022475"/>
    </source>
</evidence>
<evidence type="ECO:0000256" key="1">
    <source>
        <dbReference type="ARBA" id="ARBA00004651"/>
    </source>
</evidence>
<comment type="subcellular location">
    <subcellularLocation>
        <location evidence="1">Cell membrane</location>
        <topology evidence="1">Multi-pass membrane protein</topology>
    </subcellularLocation>
</comment>
<feature type="transmembrane region" description="Helical" evidence="7">
    <location>
        <begin position="315"/>
        <end position="337"/>
    </location>
</feature>
<feature type="domain" description="ABC3 transporter permease C-terminal" evidence="8">
    <location>
        <begin position="720"/>
        <end position="836"/>
    </location>
</feature>
<gene>
    <name evidence="10" type="ORF">SXIM_18760</name>
</gene>
<dbReference type="HOGENOM" id="CLU_012341_1_0_11"/>
<dbReference type="STRING" id="408015.SXIM_18760"/>
<evidence type="ECO:0000259" key="9">
    <source>
        <dbReference type="Pfam" id="PF12704"/>
    </source>
</evidence>
<evidence type="ECO:0000256" key="7">
    <source>
        <dbReference type="SAM" id="Phobius"/>
    </source>
</evidence>
<keyword evidence="3 7" id="KW-0812">Transmembrane</keyword>
<dbReference type="PATRIC" id="fig|408015.6.peg.1908"/>
<feature type="domain" description="ABC3 transporter permease C-terminal" evidence="8">
    <location>
        <begin position="270"/>
        <end position="391"/>
    </location>
</feature>
<comment type="similarity">
    <text evidence="6">Belongs to the ABC-4 integral membrane protein family.</text>
</comment>
<dbReference type="Pfam" id="PF02687">
    <property type="entry name" value="FtsX"/>
    <property type="match status" value="2"/>
</dbReference>